<keyword evidence="3" id="KW-1185">Reference proteome</keyword>
<proteinExistence type="predicted"/>
<feature type="transmembrane region" description="Helical" evidence="1">
    <location>
        <begin position="318"/>
        <end position="338"/>
    </location>
</feature>
<feature type="transmembrane region" description="Helical" evidence="1">
    <location>
        <begin position="184"/>
        <end position="204"/>
    </location>
</feature>
<feature type="transmembrane region" description="Helical" evidence="1">
    <location>
        <begin position="157"/>
        <end position="177"/>
    </location>
</feature>
<evidence type="ECO:0000256" key="1">
    <source>
        <dbReference type="SAM" id="Phobius"/>
    </source>
</evidence>
<dbReference type="EMBL" id="UFRQ01000003">
    <property type="protein sequence ID" value="SUT90650.1"/>
    <property type="molecule type" value="Genomic_DNA"/>
</dbReference>
<dbReference type="AlphaFoldDB" id="A0A380TR58"/>
<dbReference type="GO" id="GO:0016874">
    <property type="term" value="F:ligase activity"/>
    <property type="evidence" value="ECO:0007669"/>
    <property type="project" value="UniProtKB-KW"/>
</dbReference>
<feature type="transmembrane region" description="Helical" evidence="1">
    <location>
        <begin position="350"/>
        <end position="366"/>
    </location>
</feature>
<feature type="transmembrane region" description="Helical" evidence="1">
    <location>
        <begin position="43"/>
        <end position="66"/>
    </location>
</feature>
<organism evidence="2 3">
    <name type="scientific">[Actinobacillus] rossii</name>
    <dbReference type="NCBI Taxonomy" id="123820"/>
    <lineage>
        <taxon>Bacteria</taxon>
        <taxon>Pseudomonadati</taxon>
        <taxon>Pseudomonadota</taxon>
        <taxon>Gammaproteobacteria</taxon>
        <taxon>Pasteurellales</taxon>
        <taxon>Pasteurellaceae</taxon>
    </lineage>
</organism>
<feature type="transmembrane region" description="Helical" evidence="1">
    <location>
        <begin position="111"/>
        <end position="137"/>
    </location>
</feature>
<evidence type="ECO:0000313" key="3">
    <source>
        <dbReference type="Proteomes" id="UP000254649"/>
    </source>
</evidence>
<keyword evidence="1" id="KW-0472">Membrane</keyword>
<dbReference type="OrthoDB" id="7069156at2"/>
<reference evidence="2 3" key="1">
    <citation type="submission" date="2018-06" db="EMBL/GenBank/DDBJ databases">
        <authorList>
            <consortium name="Pathogen Informatics"/>
            <person name="Doyle S."/>
        </authorList>
    </citation>
    <scope>NUCLEOTIDE SEQUENCE [LARGE SCALE GENOMIC DNA]</scope>
    <source>
        <strain evidence="2 3">NCTC10801</strain>
    </source>
</reference>
<accession>A0A380TR58</accession>
<keyword evidence="1" id="KW-0812">Transmembrane</keyword>
<keyword evidence="2" id="KW-0436">Ligase</keyword>
<feature type="transmembrane region" description="Helical" evidence="1">
    <location>
        <begin position="210"/>
        <end position="228"/>
    </location>
</feature>
<gene>
    <name evidence="2" type="ORF">NCTC10801_01266</name>
</gene>
<protein>
    <submittedName>
        <fullName evidence="2">Lipid A core - O-antigen ligase and related enzymes</fullName>
    </submittedName>
</protein>
<evidence type="ECO:0000313" key="2">
    <source>
        <dbReference type="EMBL" id="SUT90650.1"/>
    </source>
</evidence>
<name>A0A380TR58_9PAST</name>
<dbReference type="Proteomes" id="UP000254649">
    <property type="component" value="Unassembled WGS sequence"/>
</dbReference>
<keyword evidence="1" id="KW-1133">Transmembrane helix</keyword>
<feature type="transmembrane region" description="Helical" evidence="1">
    <location>
        <begin position="372"/>
        <end position="388"/>
    </location>
</feature>
<feature type="transmembrane region" description="Helical" evidence="1">
    <location>
        <begin position="235"/>
        <end position="256"/>
    </location>
</feature>
<sequence>MTKLKSIKGNQHLANYFYLVSFCFYLINTFLNHSMFAQLSSYFLIKVLLFSAVILFLLLKIILIDSFSYKELIVYFSLALLICVISLKSGDQQLITLIALILGAKNVNFKYVLISFLISIIFLLVFTYISTLIDIIPNLQYSRIRDGELKVRNSFGTSYPTVFAAYLQSIVIVYAYLMKPNKLINHVLLLLLAFVCSYLVLTFADARMSGYSIFLFLLIYYFCICFFRKIYKHKLIILLISLTYLLGFIMIFYLSYGYSPENEIFVQINKALSGRLALGYKAFQEYSIPFLGQKVEFIGLGGAVQEMSEDYNYVDSSYLQFMMKYGIVFTTISIASFIKLTYKRLKLNDYRFIAVIFMLSFSSMIEDRLLDISINVYWILMLAYYNNFKLPINYAKN</sequence>
<feature type="transmembrane region" description="Helical" evidence="1">
    <location>
        <begin position="13"/>
        <end position="31"/>
    </location>
</feature>